<evidence type="ECO:0000313" key="2">
    <source>
        <dbReference type="EMBL" id="KAK9745831.1"/>
    </source>
</evidence>
<name>A0AAW1MHH1_POPJA</name>
<organism evidence="2 3">
    <name type="scientific">Popillia japonica</name>
    <name type="common">Japanese beetle</name>
    <dbReference type="NCBI Taxonomy" id="7064"/>
    <lineage>
        <taxon>Eukaryota</taxon>
        <taxon>Metazoa</taxon>
        <taxon>Ecdysozoa</taxon>
        <taxon>Arthropoda</taxon>
        <taxon>Hexapoda</taxon>
        <taxon>Insecta</taxon>
        <taxon>Pterygota</taxon>
        <taxon>Neoptera</taxon>
        <taxon>Endopterygota</taxon>
        <taxon>Coleoptera</taxon>
        <taxon>Polyphaga</taxon>
        <taxon>Scarabaeiformia</taxon>
        <taxon>Scarabaeidae</taxon>
        <taxon>Rutelinae</taxon>
        <taxon>Popillia</taxon>
    </lineage>
</organism>
<dbReference type="EMBL" id="JASPKY010000045">
    <property type="protein sequence ID" value="KAK9745831.1"/>
    <property type="molecule type" value="Genomic_DNA"/>
</dbReference>
<keyword evidence="3" id="KW-1185">Reference proteome</keyword>
<feature type="region of interest" description="Disordered" evidence="1">
    <location>
        <begin position="95"/>
        <end position="114"/>
    </location>
</feature>
<dbReference type="Proteomes" id="UP001458880">
    <property type="component" value="Unassembled WGS sequence"/>
</dbReference>
<comment type="caution">
    <text evidence="2">The sequence shown here is derived from an EMBL/GenBank/DDBJ whole genome shotgun (WGS) entry which is preliminary data.</text>
</comment>
<sequence>MDHAKIVAYPERRKKKREGIEKRIQQLENSYIREFYQNIKSSKRRNEDNKLIFCKDKQGQVVGGMQESLGRWAEYFKEVFEVEGNEVREIEEDWWAIEDDQEEPPDKARNRGHN</sequence>
<gene>
    <name evidence="2" type="ORF">QE152_g6593</name>
</gene>
<feature type="compositionally biased region" description="Basic and acidic residues" evidence="1">
    <location>
        <begin position="104"/>
        <end position="114"/>
    </location>
</feature>
<reference evidence="2 3" key="1">
    <citation type="journal article" date="2024" name="BMC Genomics">
        <title>De novo assembly and annotation of Popillia japonica's genome with initial clues to its potential as an invasive pest.</title>
        <authorList>
            <person name="Cucini C."/>
            <person name="Boschi S."/>
            <person name="Funari R."/>
            <person name="Cardaioli E."/>
            <person name="Iannotti N."/>
            <person name="Marturano G."/>
            <person name="Paoli F."/>
            <person name="Bruttini M."/>
            <person name="Carapelli A."/>
            <person name="Frati F."/>
            <person name="Nardi F."/>
        </authorList>
    </citation>
    <scope>NUCLEOTIDE SEQUENCE [LARGE SCALE GENOMIC DNA]</scope>
    <source>
        <strain evidence="2">DMR45628</strain>
    </source>
</reference>
<accession>A0AAW1MHH1</accession>
<proteinExistence type="predicted"/>
<evidence type="ECO:0000256" key="1">
    <source>
        <dbReference type="SAM" id="MobiDB-lite"/>
    </source>
</evidence>
<protein>
    <submittedName>
        <fullName evidence="2">Uncharacterized protein</fullName>
    </submittedName>
</protein>
<evidence type="ECO:0000313" key="3">
    <source>
        <dbReference type="Proteomes" id="UP001458880"/>
    </source>
</evidence>
<dbReference type="AlphaFoldDB" id="A0AAW1MHH1"/>